<name>A0A075DXE7_9CAUD</name>
<reference evidence="1 2" key="1">
    <citation type="journal article" date="2014" name="PLoS ONE">
        <title>Characterization of Newly Isolated Lytic Bacteriophages Active against Acinetobacter baumannii.</title>
        <authorList>
            <person name="Merabishvili M."/>
            <person name="Vandenheuvel D."/>
            <person name="Kropinski A.M."/>
            <person name="Mast J."/>
            <person name="De Vos D."/>
            <person name="Verbeken G."/>
            <person name="Noben J.P."/>
            <person name="Lavigne R."/>
            <person name="Vaneechoutte M."/>
            <person name="Pirnay J.P."/>
        </authorList>
    </citation>
    <scope>NUCLEOTIDE SEQUENCE [LARGE SCALE GENOMIC DNA]</scope>
</reference>
<sequence>MDYGLRHDGTPKGRGFLGEISNTDGSVMTEYSIGVEFDGVEVDIPTITPMLELSEIKQLQAMRDGDDIPQGIIRKAIQHARMRKDNGLPYFATEDDYPLIEDMRRIIGVD</sequence>
<dbReference type="KEGG" id="vg:22112181"/>
<dbReference type="GeneID" id="22112181"/>
<evidence type="ECO:0000313" key="2">
    <source>
        <dbReference type="Proteomes" id="UP000028860"/>
    </source>
</evidence>
<evidence type="ECO:0000313" key="1">
    <source>
        <dbReference type="EMBL" id="AHY26820.1"/>
    </source>
</evidence>
<dbReference type="Proteomes" id="UP000028860">
    <property type="component" value="Segment"/>
</dbReference>
<keyword evidence="2" id="KW-1185">Reference proteome</keyword>
<organism evidence="1 2">
    <name type="scientific">Acinetobacter phage vB_AbaP_Acibel007</name>
    <dbReference type="NCBI Taxonomy" id="1481187"/>
    <lineage>
        <taxon>Viruses</taxon>
        <taxon>Duplodnaviria</taxon>
        <taxon>Heunggongvirae</taxon>
        <taxon>Uroviricota</taxon>
        <taxon>Caudoviricetes</taxon>
        <taxon>Autographivirales</taxon>
        <taxon>Autoscriptoviridae</taxon>
        <taxon>Beijerinckvirinae</taxon>
        <taxon>Daemvirus</taxon>
        <taxon>Daemvirus acibel007</taxon>
    </lineage>
</organism>
<dbReference type="EMBL" id="KJ473423">
    <property type="protein sequence ID" value="AHY26820.1"/>
    <property type="molecule type" value="Genomic_DNA"/>
</dbReference>
<protein>
    <submittedName>
        <fullName evidence="1">Uncharacterized protein</fullName>
    </submittedName>
</protein>
<dbReference type="RefSeq" id="YP_009103260.1">
    <property type="nucleotide sequence ID" value="NC_025457.1"/>
</dbReference>
<gene>
    <name evidence="1" type="ORF">vB_AbaP_Acibel007_49</name>
</gene>
<accession>A0A075DXE7</accession>
<proteinExistence type="predicted"/>